<evidence type="ECO:0000313" key="3">
    <source>
        <dbReference type="Proteomes" id="UP001164929"/>
    </source>
</evidence>
<comment type="caution">
    <text evidence="2">The sequence shown here is derived from an EMBL/GenBank/DDBJ whole genome shotgun (WGS) entry which is preliminary data.</text>
</comment>
<gene>
    <name evidence="2" type="ORF">NC653_000544</name>
</gene>
<dbReference type="AlphaFoldDB" id="A0AAD6RKP6"/>
<keyword evidence="3" id="KW-1185">Reference proteome</keyword>
<reference evidence="2 3" key="1">
    <citation type="journal article" date="2023" name="Mol. Ecol. Resour.">
        <title>Chromosome-level genome assembly of a triploid poplar Populus alba 'Berolinensis'.</title>
        <authorList>
            <person name="Chen S."/>
            <person name="Yu Y."/>
            <person name="Wang X."/>
            <person name="Wang S."/>
            <person name="Zhang T."/>
            <person name="Zhou Y."/>
            <person name="He R."/>
            <person name="Meng N."/>
            <person name="Wang Y."/>
            <person name="Liu W."/>
            <person name="Liu Z."/>
            <person name="Liu J."/>
            <person name="Guo Q."/>
            <person name="Huang H."/>
            <person name="Sederoff R.R."/>
            <person name="Wang G."/>
            <person name="Qu G."/>
            <person name="Chen S."/>
        </authorList>
    </citation>
    <scope>NUCLEOTIDE SEQUENCE [LARGE SCALE GENOMIC DNA]</scope>
    <source>
        <strain evidence="2">SC-2020</strain>
    </source>
</reference>
<evidence type="ECO:0000256" key="1">
    <source>
        <dbReference type="SAM" id="Phobius"/>
    </source>
</evidence>
<feature type="transmembrane region" description="Helical" evidence="1">
    <location>
        <begin position="6"/>
        <end position="22"/>
    </location>
</feature>
<sequence>MNTSTYLILNLVFSASTSYVTLPVNSLRIFSLFYISFFFSFHLQLQFCLQIPLTENRLNLVIKLKCERASGDVDVGEVNAPLKELLDLAGNGKSTCSWPPTHHQCKCCSQSPENNKFGMGCGAGLQEELFVGF</sequence>
<name>A0AAD6RKP6_9ROSI</name>
<evidence type="ECO:0000313" key="2">
    <source>
        <dbReference type="EMBL" id="KAJ7009867.1"/>
    </source>
</evidence>
<keyword evidence="1" id="KW-1133">Transmembrane helix</keyword>
<protein>
    <submittedName>
        <fullName evidence="2">Uncharacterized protein</fullName>
    </submittedName>
</protein>
<accession>A0AAD6RKP6</accession>
<dbReference type="EMBL" id="JAQIZT010000001">
    <property type="protein sequence ID" value="KAJ7009867.1"/>
    <property type="molecule type" value="Genomic_DNA"/>
</dbReference>
<keyword evidence="1" id="KW-0812">Transmembrane</keyword>
<organism evidence="2 3">
    <name type="scientific">Populus alba x Populus x berolinensis</name>
    <dbReference type="NCBI Taxonomy" id="444605"/>
    <lineage>
        <taxon>Eukaryota</taxon>
        <taxon>Viridiplantae</taxon>
        <taxon>Streptophyta</taxon>
        <taxon>Embryophyta</taxon>
        <taxon>Tracheophyta</taxon>
        <taxon>Spermatophyta</taxon>
        <taxon>Magnoliopsida</taxon>
        <taxon>eudicotyledons</taxon>
        <taxon>Gunneridae</taxon>
        <taxon>Pentapetalae</taxon>
        <taxon>rosids</taxon>
        <taxon>fabids</taxon>
        <taxon>Malpighiales</taxon>
        <taxon>Salicaceae</taxon>
        <taxon>Saliceae</taxon>
        <taxon>Populus</taxon>
    </lineage>
</organism>
<keyword evidence="1" id="KW-0472">Membrane</keyword>
<proteinExistence type="predicted"/>
<dbReference type="Proteomes" id="UP001164929">
    <property type="component" value="Chromosome 1"/>
</dbReference>